<dbReference type="SMR" id="A0A251JMP0"/>
<evidence type="ECO:0000313" key="5">
    <source>
        <dbReference type="EMBL" id="OAY35155.1"/>
    </source>
</evidence>
<sequence>MAIKRLSENPPPAASSSEEEEEEENDSVEKNDSEDEQKDVGDGDDDEEEQQESPVLNKSTVHGSPLKYNSASESDSESTQPSPSPSAFTIKLHKPSSKPNKSVSKRPAESDCIAGETPRKKKNKAIGGGDDEEVKKGSAIQRLWSEDDEIAILNGLSQYKSEKGSNPYADMGDFHEFIKKSLHVDVSKNQLMDKIRRLKKKYRDNIEKAENGRDPVFSKPHDLKSFELSKKFWDGDKNYEKNGTVNRSGKVNSSNDGGGSGGGDGGVRITLALACQKKGNELKARKQMQTSNKQVKIEENHQVKAEEMMQEKGEDVEEELWEKYPYLSESLEMGGLSEGAKVILRQQLGIIEKGKLKELDEKRKRLKQAELELFVQRMELAHEQVKLTLDSIKSEES</sequence>
<dbReference type="GO" id="GO:0005634">
    <property type="term" value="C:nucleus"/>
    <property type="evidence" value="ECO:0000318"/>
    <property type="project" value="GO_Central"/>
</dbReference>
<feature type="region of interest" description="Disordered" evidence="3">
    <location>
        <begin position="239"/>
        <end position="263"/>
    </location>
</feature>
<feature type="compositionally biased region" description="Acidic residues" evidence="3">
    <location>
        <begin position="17"/>
        <end position="51"/>
    </location>
</feature>
<comment type="similarity">
    <text evidence="1">Belongs to the GeBP family.</text>
</comment>
<evidence type="ECO:0000259" key="4">
    <source>
        <dbReference type="Pfam" id="PF04504"/>
    </source>
</evidence>
<dbReference type="OrthoDB" id="661680at2759"/>
<evidence type="ECO:0000256" key="2">
    <source>
        <dbReference type="SAM" id="Coils"/>
    </source>
</evidence>
<dbReference type="PANTHER" id="PTHR31662:SF98">
    <property type="entry name" value="STOREKEEPER PROTEIN-LIKE"/>
    <property type="match status" value="1"/>
</dbReference>
<dbReference type="Gramene" id="Manes.12G076500.5.v8.1">
    <property type="protein sequence ID" value="Manes.12G076500.5.v8.1.CDS.1"/>
    <property type="gene ID" value="Manes.12G076500.v8.1"/>
</dbReference>
<feature type="domain" description="Glabrous enhancer-binding protein-like DBD" evidence="4">
    <location>
        <begin position="141"/>
        <end position="234"/>
    </location>
</feature>
<keyword evidence="2" id="KW-0175">Coiled coil</keyword>
<dbReference type="EMBL" id="CM004398">
    <property type="protein sequence ID" value="OAY35155.1"/>
    <property type="molecule type" value="Genomic_DNA"/>
</dbReference>
<accession>A0A251JMP0</accession>
<dbReference type="Pfam" id="PF04504">
    <property type="entry name" value="GeBP-like_DBD"/>
    <property type="match status" value="1"/>
</dbReference>
<dbReference type="AlphaFoldDB" id="A0A251JMP0"/>
<proteinExistence type="inferred from homology"/>
<keyword evidence="6" id="KW-1185">Reference proteome</keyword>
<evidence type="ECO:0000256" key="3">
    <source>
        <dbReference type="SAM" id="MobiDB-lite"/>
    </source>
</evidence>
<dbReference type="InterPro" id="IPR053932">
    <property type="entry name" value="GeBP-like_DBD"/>
</dbReference>
<dbReference type="OMA" id="SMKSSED"/>
<dbReference type="PANTHER" id="PTHR31662">
    <property type="entry name" value="BNAANNG10740D PROTEIN-RELATED"/>
    <property type="match status" value="1"/>
</dbReference>
<protein>
    <recommendedName>
        <fullName evidence="4">Glabrous enhancer-binding protein-like DBD domain-containing protein</fullName>
    </recommendedName>
</protein>
<organism evidence="5 6">
    <name type="scientific">Manihot esculenta</name>
    <name type="common">Cassava</name>
    <name type="synonym">Jatropha manihot</name>
    <dbReference type="NCBI Taxonomy" id="3983"/>
    <lineage>
        <taxon>Eukaryota</taxon>
        <taxon>Viridiplantae</taxon>
        <taxon>Streptophyta</taxon>
        <taxon>Embryophyta</taxon>
        <taxon>Tracheophyta</taxon>
        <taxon>Spermatophyta</taxon>
        <taxon>Magnoliopsida</taxon>
        <taxon>eudicotyledons</taxon>
        <taxon>Gunneridae</taxon>
        <taxon>Pentapetalae</taxon>
        <taxon>rosids</taxon>
        <taxon>fabids</taxon>
        <taxon>Malpighiales</taxon>
        <taxon>Euphorbiaceae</taxon>
        <taxon>Crotonoideae</taxon>
        <taxon>Manihoteae</taxon>
        <taxon>Manihot</taxon>
    </lineage>
</organism>
<feature type="region of interest" description="Disordered" evidence="3">
    <location>
        <begin position="1"/>
        <end position="134"/>
    </location>
</feature>
<feature type="coiled-coil region" evidence="2">
    <location>
        <begin position="352"/>
        <end position="379"/>
    </location>
</feature>
<dbReference type="InterPro" id="IPR007592">
    <property type="entry name" value="GEBP"/>
</dbReference>
<name>A0A251JMP0_MANES</name>
<dbReference type="GO" id="GO:0006355">
    <property type="term" value="P:regulation of DNA-templated transcription"/>
    <property type="evidence" value="ECO:0007669"/>
    <property type="project" value="InterPro"/>
</dbReference>
<feature type="compositionally biased region" description="Polar residues" evidence="3">
    <location>
        <begin position="53"/>
        <end position="87"/>
    </location>
</feature>
<dbReference type="EMBL" id="CM004398">
    <property type="protein sequence ID" value="OAY35154.1"/>
    <property type="molecule type" value="Genomic_DNA"/>
</dbReference>
<reference evidence="5 6" key="1">
    <citation type="submission" date="2016-02" db="EMBL/GenBank/DDBJ databases">
        <title>WGS assembly of Manihot esculenta.</title>
        <authorList>
            <person name="Bredeson J.V."/>
            <person name="Prochnik S.E."/>
            <person name="Lyons J.B."/>
            <person name="Schmutz J."/>
            <person name="Grimwood J."/>
            <person name="Vrebalov J."/>
            <person name="Bart R.S."/>
            <person name="Amuge T."/>
            <person name="Ferguson M.E."/>
            <person name="Green R."/>
            <person name="Putnam N."/>
            <person name="Stites J."/>
            <person name="Rounsley S."/>
            <person name="Rokhsar D.S."/>
        </authorList>
    </citation>
    <scope>NUCLEOTIDE SEQUENCE [LARGE SCALE GENOMIC DNA]</scope>
    <source>
        <strain evidence="6">cv. AM560-2</strain>
        <tissue evidence="5">Leaf</tissue>
    </source>
</reference>
<gene>
    <name evidence="5" type="ORF">MANES_12G076500</name>
</gene>
<dbReference type="STRING" id="3983.A0A251JMP0"/>
<dbReference type="Proteomes" id="UP000091857">
    <property type="component" value="Chromosome 12"/>
</dbReference>
<evidence type="ECO:0000256" key="1">
    <source>
        <dbReference type="ARBA" id="ARBA00010820"/>
    </source>
</evidence>
<evidence type="ECO:0000313" key="6">
    <source>
        <dbReference type="Proteomes" id="UP000091857"/>
    </source>
</evidence>